<protein>
    <recommendedName>
        <fullName evidence="2">PF03932 family protein CutC</fullName>
    </recommendedName>
</protein>
<keyword evidence="2" id="KW-0963">Cytoplasm</keyword>
<comment type="subunit">
    <text evidence="2">Homodimer.</text>
</comment>
<dbReference type="InterPro" id="IPR005627">
    <property type="entry name" value="CutC-like"/>
</dbReference>
<dbReference type="Pfam" id="PF03932">
    <property type="entry name" value="CutC"/>
    <property type="match status" value="1"/>
</dbReference>
<evidence type="ECO:0000256" key="1">
    <source>
        <dbReference type="ARBA" id="ARBA00007768"/>
    </source>
</evidence>
<reference evidence="3" key="1">
    <citation type="submission" date="2018-10" db="EMBL/GenBank/DDBJ databases">
        <authorList>
            <consortium name="NARMS: The National Antimicrobial Resistance Monitoring System"/>
        </authorList>
    </citation>
    <scope>NUCLEOTIDE SEQUENCE [LARGE SCALE GENOMIC DNA]</scope>
    <source>
        <strain evidence="3">CVM N17EC0388</strain>
    </source>
</reference>
<dbReference type="FunFam" id="3.20.20.380:FF:000001">
    <property type="entry name" value="Copper homeostasis protein CutC"/>
    <property type="match status" value="1"/>
</dbReference>
<dbReference type="Gene3D" id="3.20.20.380">
    <property type="entry name" value="Copper homeostasis (CutC) domain"/>
    <property type="match status" value="1"/>
</dbReference>
<evidence type="ECO:0000313" key="3">
    <source>
        <dbReference type="EMBL" id="MHO04430.1"/>
    </source>
</evidence>
<comment type="caution">
    <text evidence="2">Once thought to be involved in copper homeostasis, experiments in E.coli have shown this is not the case.</text>
</comment>
<proteinExistence type="inferred from homology"/>
<gene>
    <name evidence="2" type="primary">cutC</name>
    <name evidence="3" type="ORF">D9F05_08610</name>
</gene>
<dbReference type="AlphaFoldDB" id="A0A3L0VWX9"/>
<sequence>MTRLEICIDNLESLFTAQQAGADRIELCSALGLGGLTPSYGFMQLAARHASVPVYAMIRPRAGDFCFSEGEFEMMLQDIAAARAAGLQGVVVGLLDEEGRVPAAQLRQLVAAAGPLGVTFHRAIDLCSDWRADLEVIIAAGCERILTSGHAPTALAGLETLQAMQQALAGRATLMPGAGINADNVRTIIEFTGVNEVHMSGMGWRGGMVPHGVNMGTSDDGRVNITDGAKVAAVRALLDRADVAESEV</sequence>
<dbReference type="PANTHER" id="PTHR12598:SF0">
    <property type="entry name" value="COPPER HOMEOSTASIS PROTEIN CUTC HOMOLOG"/>
    <property type="match status" value="1"/>
</dbReference>
<accession>A0A3L0VWX9</accession>
<dbReference type="SUPFAM" id="SSF110395">
    <property type="entry name" value="CutC-like"/>
    <property type="match status" value="1"/>
</dbReference>
<name>A0A3L0VWX9_ECOLX</name>
<comment type="caution">
    <text evidence="3">The sequence shown here is derived from an EMBL/GenBank/DDBJ whole genome shotgun (WGS) entry which is preliminary data.</text>
</comment>
<dbReference type="HAMAP" id="MF_00795">
    <property type="entry name" value="CutC"/>
    <property type="match status" value="1"/>
</dbReference>
<dbReference type="InterPro" id="IPR036822">
    <property type="entry name" value="CutC-like_dom_sf"/>
</dbReference>
<dbReference type="EMBL" id="RNRV01000011">
    <property type="protein sequence ID" value="MHO04430.1"/>
    <property type="molecule type" value="Genomic_DNA"/>
</dbReference>
<organism evidence="3">
    <name type="scientific">Escherichia coli</name>
    <dbReference type="NCBI Taxonomy" id="562"/>
    <lineage>
        <taxon>Bacteria</taxon>
        <taxon>Pseudomonadati</taxon>
        <taxon>Pseudomonadota</taxon>
        <taxon>Gammaproteobacteria</taxon>
        <taxon>Enterobacterales</taxon>
        <taxon>Enterobacteriaceae</taxon>
        <taxon>Escherichia</taxon>
    </lineage>
</organism>
<dbReference type="PANTHER" id="PTHR12598">
    <property type="entry name" value="COPPER HOMEOSTASIS PROTEIN CUTC"/>
    <property type="match status" value="1"/>
</dbReference>
<comment type="similarity">
    <text evidence="1 2">Belongs to the CutC family.</text>
</comment>
<dbReference type="GO" id="GO:0005737">
    <property type="term" value="C:cytoplasm"/>
    <property type="evidence" value="ECO:0007669"/>
    <property type="project" value="UniProtKB-SubCell"/>
</dbReference>
<dbReference type="GO" id="GO:0005507">
    <property type="term" value="F:copper ion binding"/>
    <property type="evidence" value="ECO:0007669"/>
    <property type="project" value="TreeGrafter"/>
</dbReference>
<evidence type="ECO:0000256" key="2">
    <source>
        <dbReference type="HAMAP-Rule" id="MF_00795"/>
    </source>
</evidence>
<comment type="subcellular location">
    <subcellularLocation>
        <location evidence="2">Cytoplasm</location>
    </subcellularLocation>
</comment>